<reference evidence="4" key="3">
    <citation type="journal article" date="2005" name="Nature">
        <title>The map-based sequence of the rice genome.</title>
        <authorList>
            <consortium name="International rice genome sequencing project (IRGSP)"/>
            <person name="Matsumoto T."/>
            <person name="Wu J."/>
            <person name="Kanamori H."/>
            <person name="Katayose Y."/>
            <person name="Fujisawa M."/>
            <person name="Namiki N."/>
            <person name="Mizuno H."/>
            <person name="Yamamoto K."/>
            <person name="Antonio B.A."/>
            <person name="Baba T."/>
            <person name="Sakata K."/>
            <person name="Nagamura Y."/>
            <person name="Aoki H."/>
            <person name="Arikawa K."/>
            <person name="Arita K."/>
            <person name="Bito T."/>
            <person name="Chiden Y."/>
            <person name="Fujitsuka N."/>
            <person name="Fukunaka R."/>
            <person name="Hamada M."/>
            <person name="Harada C."/>
            <person name="Hayashi A."/>
            <person name="Hijishita S."/>
            <person name="Honda M."/>
            <person name="Hosokawa S."/>
            <person name="Ichikawa Y."/>
            <person name="Idonuma A."/>
            <person name="Iijima M."/>
            <person name="Ikeda M."/>
            <person name="Ikeno M."/>
            <person name="Ito K."/>
            <person name="Ito S."/>
            <person name="Ito T."/>
            <person name="Ito Y."/>
            <person name="Ito Y."/>
            <person name="Iwabuchi A."/>
            <person name="Kamiya K."/>
            <person name="Karasawa W."/>
            <person name="Kurita K."/>
            <person name="Katagiri S."/>
            <person name="Kikuta A."/>
            <person name="Kobayashi H."/>
            <person name="Kobayashi N."/>
            <person name="Machita K."/>
            <person name="Maehara T."/>
            <person name="Masukawa M."/>
            <person name="Mizubayashi T."/>
            <person name="Mukai Y."/>
            <person name="Nagasaki H."/>
            <person name="Nagata Y."/>
            <person name="Naito S."/>
            <person name="Nakashima M."/>
            <person name="Nakama Y."/>
            <person name="Nakamichi Y."/>
            <person name="Nakamura M."/>
            <person name="Meguro A."/>
            <person name="Negishi M."/>
            <person name="Ohta I."/>
            <person name="Ohta T."/>
            <person name="Okamoto M."/>
            <person name="Ono N."/>
            <person name="Saji S."/>
            <person name="Sakaguchi M."/>
            <person name="Sakai K."/>
            <person name="Shibata M."/>
            <person name="Shimokawa T."/>
            <person name="Song J."/>
            <person name="Takazaki Y."/>
            <person name="Terasawa K."/>
            <person name="Tsugane M."/>
            <person name="Tsuji K."/>
            <person name="Ueda S."/>
            <person name="Waki K."/>
            <person name="Yamagata H."/>
            <person name="Yamamoto M."/>
            <person name="Yamamoto S."/>
            <person name="Yamane H."/>
            <person name="Yoshiki S."/>
            <person name="Yoshihara R."/>
            <person name="Yukawa K."/>
            <person name="Zhong H."/>
            <person name="Yano M."/>
            <person name="Yuan Q."/>
            <person name="Ouyang S."/>
            <person name="Liu J."/>
            <person name="Jones K.M."/>
            <person name="Gansberger K."/>
            <person name="Moffat K."/>
            <person name="Hill J."/>
            <person name="Bera J."/>
            <person name="Fadrosh D."/>
            <person name="Jin S."/>
            <person name="Johri S."/>
            <person name="Kim M."/>
            <person name="Overton L."/>
            <person name="Reardon M."/>
            <person name="Tsitrin T."/>
            <person name="Vuong H."/>
            <person name="Weaver B."/>
            <person name="Ciecko A."/>
            <person name="Tallon L."/>
            <person name="Jackson J."/>
            <person name="Pai G."/>
            <person name="Aken S.V."/>
            <person name="Utterback T."/>
            <person name="Reidmuller S."/>
            <person name="Feldblyum T."/>
            <person name="Hsiao J."/>
            <person name="Zismann V."/>
            <person name="Iobst S."/>
            <person name="de Vazeille A.R."/>
            <person name="Buell C.R."/>
            <person name="Ying K."/>
            <person name="Li Y."/>
            <person name="Lu T."/>
            <person name="Huang Y."/>
            <person name="Zhao Q."/>
            <person name="Feng Q."/>
            <person name="Zhang L."/>
            <person name="Zhu J."/>
            <person name="Weng Q."/>
            <person name="Mu J."/>
            <person name="Lu Y."/>
            <person name="Fan D."/>
            <person name="Liu Y."/>
            <person name="Guan J."/>
            <person name="Zhang Y."/>
            <person name="Yu S."/>
            <person name="Liu X."/>
            <person name="Zhang Y."/>
            <person name="Hong G."/>
            <person name="Han B."/>
            <person name="Choisne N."/>
            <person name="Demange N."/>
            <person name="Orjeda G."/>
            <person name="Samain S."/>
            <person name="Cattolico L."/>
            <person name="Pelletier E."/>
            <person name="Couloux A."/>
            <person name="Segurens B."/>
            <person name="Wincker P."/>
            <person name="D'Hont A."/>
            <person name="Scarpelli C."/>
            <person name="Weissenbach J."/>
            <person name="Salanoubat M."/>
            <person name="Quetier F."/>
            <person name="Yu Y."/>
            <person name="Kim H.R."/>
            <person name="Rambo T."/>
            <person name="Currie J."/>
            <person name="Collura K."/>
            <person name="Luo M."/>
            <person name="Yang T."/>
            <person name="Ammiraju J.S.S."/>
            <person name="Engler F."/>
            <person name="Soderlund C."/>
            <person name="Wing R.A."/>
            <person name="Palmer L.E."/>
            <person name="de la Bastide M."/>
            <person name="Spiegel L."/>
            <person name="Nascimento L."/>
            <person name="Zutavern T."/>
            <person name="O'Shaughnessy A."/>
            <person name="Dike S."/>
            <person name="Dedhia N."/>
            <person name="Preston R."/>
            <person name="Balija V."/>
            <person name="McCombie W.R."/>
            <person name="Chow T."/>
            <person name="Chen H."/>
            <person name="Chung M."/>
            <person name="Chen C."/>
            <person name="Shaw J."/>
            <person name="Wu H."/>
            <person name="Hsiao K."/>
            <person name="Chao Y."/>
            <person name="Chu M."/>
            <person name="Cheng C."/>
            <person name="Hour A."/>
            <person name="Lee P."/>
            <person name="Lin S."/>
            <person name="Lin Y."/>
            <person name="Liou J."/>
            <person name="Liu S."/>
            <person name="Hsing Y."/>
            <person name="Raghuvanshi S."/>
            <person name="Mohanty A."/>
            <person name="Bharti A.K."/>
            <person name="Gaur A."/>
            <person name="Gupta V."/>
            <person name="Kumar D."/>
            <person name="Ravi V."/>
            <person name="Vij S."/>
            <person name="Kapur A."/>
            <person name="Khurana P."/>
            <person name="Khurana P."/>
            <person name="Khurana J.P."/>
            <person name="Tyagi A.K."/>
            <person name="Gaikwad K."/>
            <person name="Singh A."/>
            <person name="Dalal V."/>
            <person name="Srivastava S."/>
            <person name="Dixit A."/>
            <person name="Pal A.K."/>
            <person name="Ghazi I.A."/>
            <person name="Yadav M."/>
            <person name="Pandit A."/>
            <person name="Bhargava A."/>
            <person name="Sureshbabu K."/>
            <person name="Batra K."/>
            <person name="Sharma T.R."/>
            <person name="Mohapatra T."/>
            <person name="Singh N.K."/>
            <person name="Messing J."/>
            <person name="Nelson A.B."/>
            <person name="Fuks G."/>
            <person name="Kavchok S."/>
            <person name="Keizer G."/>
            <person name="Linton E."/>
            <person name="Llaca V."/>
            <person name="Song R."/>
            <person name="Tanyolac B."/>
            <person name="Young S."/>
            <person name="Ho-Il K."/>
            <person name="Hahn J.H."/>
            <person name="Sangsakoo G."/>
            <person name="Vanavichit A."/>
            <person name="de Mattos Luiz.A.T."/>
            <person name="Zimmer P.D."/>
            <person name="Malone G."/>
            <person name="Dellagostin O."/>
            <person name="de Oliveira A.C."/>
            <person name="Bevan M."/>
            <person name="Bancroft I."/>
            <person name="Minx P."/>
            <person name="Cordum H."/>
            <person name="Wilson R."/>
            <person name="Cheng Z."/>
            <person name="Jin W."/>
            <person name="Jiang J."/>
            <person name="Leong S.A."/>
            <person name="Iwama H."/>
            <person name="Gojobori T."/>
            <person name="Itoh T."/>
            <person name="Niimura Y."/>
            <person name="Fujii Y."/>
            <person name="Habara T."/>
            <person name="Sakai H."/>
            <person name="Sato Y."/>
            <person name="Wilson G."/>
            <person name="Kumar K."/>
            <person name="McCouch S."/>
            <person name="Juretic N."/>
            <person name="Hoen D."/>
            <person name="Wright S."/>
            <person name="Bruskiewich R."/>
            <person name="Bureau T."/>
            <person name="Miyao A."/>
            <person name="Hirochika H."/>
            <person name="Nishikawa T."/>
            <person name="Kadowaki K."/>
            <person name="Sugiura M."/>
            <person name="Burr B."/>
            <person name="Sasaki T."/>
        </authorList>
    </citation>
    <scope>NUCLEOTIDE SEQUENCE [LARGE SCALE GENOMIC DNA]</scope>
    <source>
        <strain evidence="4">cv. Nipponbare</strain>
    </source>
</reference>
<dbReference type="Proteomes" id="UP000000763">
    <property type="component" value="Chromosome 8"/>
</dbReference>
<evidence type="ECO:0000313" key="2">
    <source>
        <dbReference type="EMBL" id="BAD09971.1"/>
    </source>
</evidence>
<feature type="region of interest" description="Disordered" evidence="1">
    <location>
        <begin position="1"/>
        <end position="29"/>
    </location>
</feature>
<feature type="region of interest" description="Disordered" evidence="1">
    <location>
        <begin position="55"/>
        <end position="158"/>
    </location>
</feature>
<name>Q6Z223_ORYSJ</name>
<evidence type="ECO:0000313" key="4">
    <source>
        <dbReference type="Proteomes" id="UP000000763"/>
    </source>
</evidence>
<gene>
    <name evidence="3" type="ORF">B1111C03.7</name>
    <name evidence="2" type="ORF">P0690E03.35</name>
</gene>
<reference evidence="4" key="4">
    <citation type="journal article" date="2008" name="Nucleic Acids Res.">
        <title>The rice annotation project database (RAP-DB): 2008 update.</title>
        <authorList>
            <consortium name="The rice annotation project (RAP)"/>
        </authorList>
    </citation>
    <scope>GENOME REANNOTATION</scope>
    <source>
        <strain evidence="4">cv. Nipponbare</strain>
    </source>
</reference>
<dbReference type="EMBL" id="AP004707">
    <property type="protein sequence ID" value="BAD09971.1"/>
    <property type="molecule type" value="Genomic_DNA"/>
</dbReference>
<feature type="compositionally biased region" description="Basic and acidic residues" evidence="1">
    <location>
        <begin position="106"/>
        <end position="116"/>
    </location>
</feature>
<reference evidence="2" key="1">
    <citation type="submission" date="2002-01" db="EMBL/GenBank/DDBJ databases">
        <title>Oryza sativa nipponbare(GA3) genomic DNA, chromosome 8, PAC clone:P0690E03.</title>
        <authorList>
            <person name="Sasaki T."/>
            <person name="Matsumoto T."/>
            <person name="Yamamoto K."/>
        </authorList>
    </citation>
    <scope>NUCLEOTIDE SEQUENCE</scope>
</reference>
<proteinExistence type="predicted"/>
<evidence type="ECO:0000313" key="3">
    <source>
        <dbReference type="EMBL" id="BAD10295.1"/>
    </source>
</evidence>
<feature type="compositionally biased region" description="Basic residues" evidence="1">
    <location>
        <begin position="117"/>
        <end position="127"/>
    </location>
</feature>
<dbReference type="EMBL" id="AP005405">
    <property type="protein sequence ID" value="BAD10295.1"/>
    <property type="molecule type" value="Genomic_DNA"/>
</dbReference>
<sequence length="158" mass="17267">MQHRDLLVRPSESKEEGLDPLPGEEEQPAVGVAERRLLLLLLPDIQVGKLADEAGLAPEGGADGAGGRAAWPTEGEVGDGLPAAARHVGERRSADGLADGETGDDVGEHLRREGVQGRRRRRSRIALRRPQLAARRRRHYHPDYSIEQYGIPVRQNPS</sequence>
<evidence type="ECO:0000256" key="1">
    <source>
        <dbReference type="SAM" id="MobiDB-lite"/>
    </source>
</evidence>
<reference evidence="3" key="2">
    <citation type="submission" date="2002-06" db="EMBL/GenBank/DDBJ databases">
        <title>Oryza sativa nipponbare(GA3) genomic DNA, chromosome 8, BAC clone:B1111C03.</title>
        <authorList>
            <person name="Sasaki T."/>
            <person name="Matsumoto T."/>
            <person name="Katayose Y."/>
        </authorList>
    </citation>
    <scope>NUCLEOTIDE SEQUENCE</scope>
</reference>
<accession>Q6Z223</accession>
<organism evidence="3 4">
    <name type="scientific">Oryza sativa subsp. japonica</name>
    <name type="common">Rice</name>
    <dbReference type="NCBI Taxonomy" id="39947"/>
    <lineage>
        <taxon>Eukaryota</taxon>
        <taxon>Viridiplantae</taxon>
        <taxon>Streptophyta</taxon>
        <taxon>Embryophyta</taxon>
        <taxon>Tracheophyta</taxon>
        <taxon>Spermatophyta</taxon>
        <taxon>Magnoliopsida</taxon>
        <taxon>Liliopsida</taxon>
        <taxon>Poales</taxon>
        <taxon>Poaceae</taxon>
        <taxon>BOP clade</taxon>
        <taxon>Oryzoideae</taxon>
        <taxon>Oryzeae</taxon>
        <taxon>Oryzinae</taxon>
        <taxon>Oryza</taxon>
        <taxon>Oryza sativa</taxon>
    </lineage>
</organism>
<dbReference type="AlphaFoldDB" id="Q6Z223"/>
<feature type="compositionally biased region" description="Basic and acidic residues" evidence="1">
    <location>
        <begin position="1"/>
        <end position="17"/>
    </location>
</feature>
<protein>
    <submittedName>
        <fullName evidence="3">Uncharacterized protein</fullName>
    </submittedName>
</protein>